<comment type="catalytic activity">
    <reaction evidence="7 8">
        <text>4 porphobilinogen + H2O = hydroxymethylbilane + 4 NH4(+)</text>
        <dbReference type="Rhea" id="RHEA:13185"/>
        <dbReference type="ChEBI" id="CHEBI:15377"/>
        <dbReference type="ChEBI" id="CHEBI:28938"/>
        <dbReference type="ChEBI" id="CHEBI:57845"/>
        <dbReference type="ChEBI" id="CHEBI:58126"/>
        <dbReference type="EC" id="2.5.1.61"/>
    </reaction>
</comment>
<feature type="modified residue" description="S-(dipyrrolylmethanemethyl)cysteine" evidence="8">
    <location>
        <position position="240"/>
    </location>
</feature>
<dbReference type="CDD" id="cd13646">
    <property type="entry name" value="PBP2_EcHMBS_like"/>
    <property type="match status" value="1"/>
</dbReference>
<reference evidence="11 12" key="1">
    <citation type="submission" date="2019-08" db="EMBL/GenBank/DDBJ databases">
        <authorList>
            <person name="Luo N."/>
        </authorList>
    </citation>
    <scope>NUCLEOTIDE SEQUENCE [LARGE SCALE GENOMIC DNA]</scope>
    <source>
        <strain evidence="11 12">NCIMB 9442</strain>
    </source>
</reference>
<dbReference type="PRINTS" id="PR00151">
    <property type="entry name" value="PORPHBDMNASE"/>
</dbReference>
<feature type="domain" description="Porphobilinogen deaminase C-terminal" evidence="10">
    <location>
        <begin position="225"/>
        <end position="298"/>
    </location>
</feature>
<dbReference type="PIRSF" id="PIRSF001438">
    <property type="entry name" value="4pyrrol_synth_OHMeBilane_synth"/>
    <property type="match status" value="1"/>
</dbReference>
<evidence type="ECO:0000256" key="6">
    <source>
        <dbReference type="ARBA" id="ARBA00023244"/>
    </source>
</evidence>
<dbReference type="SUPFAM" id="SSF54782">
    <property type="entry name" value="Porphobilinogen deaminase (hydroxymethylbilane synthase), C-terminal domain"/>
    <property type="match status" value="1"/>
</dbReference>
<evidence type="ECO:0000256" key="5">
    <source>
        <dbReference type="ARBA" id="ARBA00022679"/>
    </source>
</evidence>
<dbReference type="HAMAP" id="MF_00260">
    <property type="entry name" value="Porphobil_deam"/>
    <property type="match status" value="1"/>
</dbReference>
<evidence type="ECO:0000256" key="2">
    <source>
        <dbReference type="ARBA" id="ARBA00004735"/>
    </source>
</evidence>
<evidence type="ECO:0000259" key="10">
    <source>
        <dbReference type="Pfam" id="PF03900"/>
    </source>
</evidence>
<evidence type="ECO:0000256" key="4">
    <source>
        <dbReference type="ARBA" id="ARBA00011245"/>
    </source>
</evidence>
<comment type="pathway">
    <text evidence="2">Porphyrin-containing compound metabolism; protoporphyrin-IX biosynthesis; coproporphyrinogen-III from 5-aminolevulinate: step 2/4.</text>
</comment>
<evidence type="ECO:0000256" key="3">
    <source>
        <dbReference type="ARBA" id="ARBA00005638"/>
    </source>
</evidence>
<dbReference type="InterPro" id="IPR022417">
    <property type="entry name" value="Porphobilin_deaminase_N"/>
</dbReference>
<keyword evidence="5 8" id="KW-0808">Transferase</keyword>
<dbReference type="Pfam" id="PF01379">
    <property type="entry name" value="Porphobil_deam"/>
    <property type="match status" value="1"/>
</dbReference>
<sequence>MKKLVIATRGSKLALWQAEHVKSCIEGRHPGVSVELLVLKTRGDIILDVPLAKVGGKGLFVKEIEEALLDGRADLAVHSMKDVPMELPEGLVLGIIPEREEPSDTFLSVHHDSLAALPHGATVGTSSLRRQSQLLVLRPDLNVVSLRGNVDTRLRKLSEGQFDAIIMATAGMKRLGLSAPKSEVLGPPAFLPAVGQGALGIEFRGDRADLHELLAFMEHTPTRIRVEAERGFLAGLQGGCQVPIAGHAVMTGDGTFALEGLVADLTGTRVIRRTMNGVSAPDGAQARQIGLDLAAQLVADGAGEILAEVYGSGAAAN</sequence>
<comment type="subunit">
    <text evidence="4 8">Monomer.</text>
</comment>
<dbReference type="InterPro" id="IPR022418">
    <property type="entry name" value="Porphobilinogen_deaminase_C"/>
</dbReference>
<comment type="cofactor">
    <cofactor evidence="8">
        <name>dipyrromethane</name>
        <dbReference type="ChEBI" id="CHEBI:60342"/>
    </cofactor>
    <text evidence="8">Binds 1 dipyrromethane group covalently.</text>
</comment>
<dbReference type="Gene3D" id="3.30.160.40">
    <property type="entry name" value="Porphobilinogen deaminase, C-terminal domain"/>
    <property type="match status" value="1"/>
</dbReference>
<dbReference type="PANTHER" id="PTHR11557">
    <property type="entry name" value="PORPHOBILINOGEN DEAMINASE"/>
    <property type="match status" value="1"/>
</dbReference>
<evidence type="ECO:0000313" key="11">
    <source>
        <dbReference type="EMBL" id="MBG3875792.1"/>
    </source>
</evidence>
<evidence type="ECO:0000256" key="7">
    <source>
        <dbReference type="ARBA" id="ARBA00048169"/>
    </source>
</evidence>
<evidence type="ECO:0000259" key="9">
    <source>
        <dbReference type="Pfam" id="PF01379"/>
    </source>
</evidence>
<dbReference type="InterPro" id="IPR022419">
    <property type="entry name" value="Porphobilin_deaminase_cofac_BS"/>
</dbReference>
<comment type="similarity">
    <text evidence="3 8">Belongs to the HMBS family.</text>
</comment>
<dbReference type="PROSITE" id="PS00533">
    <property type="entry name" value="PORPHOBILINOGEN_DEAM"/>
    <property type="match status" value="1"/>
</dbReference>
<evidence type="ECO:0000313" key="12">
    <source>
        <dbReference type="Proteomes" id="UP001194469"/>
    </source>
</evidence>
<dbReference type="RefSeq" id="WP_196608041.1">
    <property type="nucleotide sequence ID" value="NZ_VRYY01000036.1"/>
</dbReference>
<protein>
    <recommendedName>
        <fullName evidence="8">Porphobilinogen deaminase</fullName>
        <shortName evidence="8">PBG</shortName>
        <ecNumber evidence="8">2.5.1.61</ecNumber>
    </recommendedName>
    <alternativeName>
        <fullName evidence="8">Hydroxymethylbilane synthase</fullName>
        <shortName evidence="8">HMBS</shortName>
    </alternativeName>
    <alternativeName>
        <fullName evidence="8">Pre-uroporphyrinogen synthase</fullName>
    </alternativeName>
</protein>
<dbReference type="EMBL" id="VRYY01000036">
    <property type="protein sequence ID" value="MBG3875792.1"/>
    <property type="molecule type" value="Genomic_DNA"/>
</dbReference>
<dbReference type="Proteomes" id="UP001194469">
    <property type="component" value="Unassembled WGS sequence"/>
</dbReference>
<evidence type="ECO:0000256" key="1">
    <source>
        <dbReference type="ARBA" id="ARBA00002869"/>
    </source>
</evidence>
<organism evidence="11 12">
    <name type="scientific">Nitratidesulfovibrio oxamicus</name>
    <dbReference type="NCBI Taxonomy" id="32016"/>
    <lineage>
        <taxon>Bacteria</taxon>
        <taxon>Pseudomonadati</taxon>
        <taxon>Thermodesulfobacteriota</taxon>
        <taxon>Desulfovibrionia</taxon>
        <taxon>Desulfovibrionales</taxon>
        <taxon>Desulfovibrionaceae</taxon>
        <taxon>Nitratidesulfovibrio</taxon>
    </lineage>
</organism>
<dbReference type="NCBIfam" id="TIGR00212">
    <property type="entry name" value="hemC"/>
    <property type="match status" value="1"/>
</dbReference>
<dbReference type="InterPro" id="IPR000860">
    <property type="entry name" value="HemC"/>
</dbReference>
<dbReference type="SUPFAM" id="SSF53850">
    <property type="entry name" value="Periplasmic binding protein-like II"/>
    <property type="match status" value="1"/>
</dbReference>
<feature type="domain" description="Porphobilinogen deaminase N-terminal" evidence="9">
    <location>
        <begin position="4"/>
        <end position="211"/>
    </location>
</feature>
<dbReference type="PANTHER" id="PTHR11557:SF0">
    <property type="entry name" value="PORPHOBILINOGEN DEAMINASE"/>
    <property type="match status" value="1"/>
</dbReference>
<dbReference type="Gene3D" id="3.40.190.10">
    <property type="entry name" value="Periplasmic binding protein-like II"/>
    <property type="match status" value="2"/>
</dbReference>
<name>A0ABS0J033_9BACT</name>
<keyword evidence="12" id="KW-1185">Reference proteome</keyword>
<dbReference type="Pfam" id="PF03900">
    <property type="entry name" value="Porphobil_deamC"/>
    <property type="match status" value="1"/>
</dbReference>
<dbReference type="EC" id="2.5.1.61" evidence="8"/>
<comment type="function">
    <text evidence="1 8">Tetrapolymerization of the monopyrrole PBG into the hydroxymethylbilane pre-uroporphyrinogen in several discrete steps.</text>
</comment>
<proteinExistence type="inferred from homology"/>
<evidence type="ECO:0000256" key="8">
    <source>
        <dbReference type="HAMAP-Rule" id="MF_00260"/>
    </source>
</evidence>
<dbReference type="GO" id="GO:0004418">
    <property type="term" value="F:hydroxymethylbilane synthase activity"/>
    <property type="evidence" value="ECO:0007669"/>
    <property type="project" value="UniProtKB-EC"/>
</dbReference>
<comment type="miscellaneous">
    <text evidence="8">The porphobilinogen subunits are added to the dipyrromethane group.</text>
</comment>
<dbReference type="InterPro" id="IPR036803">
    <property type="entry name" value="Porphobilinogen_deaminase_C_sf"/>
</dbReference>
<accession>A0ABS0J033</accession>
<comment type="caution">
    <text evidence="11">The sequence shown here is derived from an EMBL/GenBank/DDBJ whole genome shotgun (WGS) entry which is preliminary data.</text>
</comment>
<keyword evidence="6 8" id="KW-0627">Porphyrin biosynthesis</keyword>
<gene>
    <name evidence="8 11" type="primary">hemC</name>
    <name evidence="11" type="ORF">FVW20_01810</name>
</gene>